<evidence type="ECO:0000313" key="5">
    <source>
        <dbReference type="Proteomes" id="UP000198647"/>
    </source>
</evidence>
<sequence length="296" mass="34183">MIKELEVKDLRPVSEWLHRMNGDDKHFVAWLASDPKEIFEQIWGLTQLNDPFAFVAWDGEEIVGFLGILPFFEQRVCRLLGPFATKQETLIIERLWQKASLTLEMYFDAAKLACFDVNTELLTFAEHYEFELYNIEKTLRLDKESFTQEPEGAPIAPLDESRREELDSIHPAGAYYTTDEMLTFSRENGHHLLGYFDGDDLAGYLYLETILPEEEGEICFVNVASEEQGEGVGSALLTYALSLGFRRENFSYITISVREANSGAENLYRQFGFYEWHTIYAYNKTIETQPPPKLVH</sequence>
<dbReference type="Proteomes" id="UP000198647">
    <property type="component" value="Unassembled WGS sequence"/>
</dbReference>
<dbReference type="PROSITE" id="PS51186">
    <property type="entry name" value="GNAT"/>
    <property type="match status" value="1"/>
</dbReference>
<dbReference type="PANTHER" id="PTHR43420">
    <property type="entry name" value="ACETYLTRANSFERASE"/>
    <property type="match status" value="1"/>
</dbReference>
<dbReference type="InterPro" id="IPR000182">
    <property type="entry name" value="GNAT_dom"/>
</dbReference>
<evidence type="ECO:0000256" key="2">
    <source>
        <dbReference type="ARBA" id="ARBA00023315"/>
    </source>
</evidence>
<protein>
    <submittedName>
        <fullName evidence="4">Acetyltransferase (GNAT) family protein</fullName>
    </submittedName>
</protein>
<dbReference type="SUPFAM" id="SSF55729">
    <property type="entry name" value="Acyl-CoA N-acyltransferases (Nat)"/>
    <property type="match status" value="1"/>
</dbReference>
<dbReference type="CDD" id="cd04301">
    <property type="entry name" value="NAT_SF"/>
    <property type="match status" value="1"/>
</dbReference>
<dbReference type="Pfam" id="PF00583">
    <property type="entry name" value="Acetyltransf_1"/>
    <property type="match status" value="1"/>
</dbReference>
<gene>
    <name evidence="4" type="ORF">SAMN04488081_1366</name>
</gene>
<evidence type="ECO:0000259" key="3">
    <source>
        <dbReference type="PROSITE" id="PS51186"/>
    </source>
</evidence>
<dbReference type="RefSeq" id="WP_093106575.1">
    <property type="nucleotide sequence ID" value="NZ_FNOS01000003.1"/>
</dbReference>
<keyword evidence="5" id="KW-1185">Reference proteome</keyword>
<keyword evidence="2" id="KW-0012">Acyltransferase</keyword>
<feature type="domain" description="N-acetyltransferase" evidence="3">
    <location>
        <begin position="153"/>
        <end position="287"/>
    </location>
</feature>
<dbReference type="Gene3D" id="3.40.630.30">
    <property type="match status" value="1"/>
</dbReference>
<reference evidence="4 5" key="1">
    <citation type="submission" date="2016-10" db="EMBL/GenBank/DDBJ databases">
        <authorList>
            <person name="Varghese N."/>
            <person name="Submissions S."/>
        </authorList>
    </citation>
    <scope>NUCLEOTIDE SEQUENCE [LARGE SCALE GENOMIC DNA]</scope>
    <source>
        <strain evidence="4 5">DSM 20748</strain>
    </source>
</reference>
<organism evidence="4 5">
    <name type="scientific">Salimicrobium album</name>
    <dbReference type="NCBI Taxonomy" id="50717"/>
    <lineage>
        <taxon>Bacteria</taxon>
        <taxon>Bacillati</taxon>
        <taxon>Bacillota</taxon>
        <taxon>Bacilli</taxon>
        <taxon>Bacillales</taxon>
        <taxon>Bacillaceae</taxon>
        <taxon>Salimicrobium</taxon>
    </lineage>
</organism>
<dbReference type="InterPro" id="IPR016181">
    <property type="entry name" value="Acyl_CoA_acyltransferase"/>
</dbReference>
<accession>A0A1H3EUP4</accession>
<evidence type="ECO:0000256" key="1">
    <source>
        <dbReference type="ARBA" id="ARBA00022679"/>
    </source>
</evidence>
<keyword evidence="1" id="KW-0808">Transferase</keyword>
<name>A0A1H3EUP4_9BACI</name>
<comment type="caution">
    <text evidence="4">The sequence shown here is derived from an EMBL/GenBank/DDBJ whole genome shotgun (WGS) entry which is preliminary data.</text>
</comment>
<evidence type="ECO:0000313" key="4">
    <source>
        <dbReference type="EMBL" id="SDX81654.1"/>
    </source>
</evidence>
<dbReference type="EMBL" id="FNOS01000003">
    <property type="protein sequence ID" value="SDX81654.1"/>
    <property type="molecule type" value="Genomic_DNA"/>
</dbReference>
<proteinExistence type="predicted"/>
<dbReference type="InterPro" id="IPR050680">
    <property type="entry name" value="YpeA/RimI_acetyltransf"/>
</dbReference>